<dbReference type="Proteomes" id="UP000093807">
    <property type="component" value="Unassembled WGS sequence"/>
</dbReference>
<evidence type="ECO:0000313" key="6">
    <source>
        <dbReference type="Proteomes" id="UP000093807"/>
    </source>
</evidence>
<name>A0A199XTB6_9FLAO</name>
<protein>
    <recommendedName>
        <fullName evidence="2">histidine kinase</fullName>
        <ecNumber evidence="2">2.7.13.3</ecNumber>
    </recommendedName>
</protein>
<dbReference type="Gene3D" id="1.10.287.130">
    <property type="match status" value="1"/>
</dbReference>
<sequence>MDNKKEINSFNCYLSNPKNYKQIIALDSEVDTYINTKKKLTSEINDLKKSLIDLQIEKEDLSIQVLHQFKELKSSEKVLKNDIHKGLEEIMFTISHKVRLPLTNILGLANLLTIIGNTNEENLEFIELIKDSARDLDKITKELSSFIYELNHKK</sequence>
<dbReference type="GO" id="GO:0000155">
    <property type="term" value="F:phosphorelay sensor kinase activity"/>
    <property type="evidence" value="ECO:0007669"/>
    <property type="project" value="InterPro"/>
</dbReference>
<dbReference type="CDD" id="cd00082">
    <property type="entry name" value="HisKA"/>
    <property type="match status" value="1"/>
</dbReference>
<accession>A0A199XTB6</accession>
<dbReference type="EMBL" id="JMTM01000017">
    <property type="protein sequence ID" value="OAZ04993.1"/>
    <property type="molecule type" value="Genomic_DNA"/>
</dbReference>
<gene>
    <name evidence="5" type="ORF">FLB_08410</name>
</gene>
<dbReference type="RefSeq" id="WP_064714693.1">
    <property type="nucleotide sequence ID" value="NZ_JMTM01000017.1"/>
</dbReference>
<feature type="domain" description="Signal transduction histidine kinase dimerisation/phosphoacceptor" evidence="4">
    <location>
        <begin position="93"/>
        <end position="143"/>
    </location>
</feature>
<keyword evidence="3" id="KW-0175">Coiled coil</keyword>
<evidence type="ECO:0000259" key="4">
    <source>
        <dbReference type="Pfam" id="PF00512"/>
    </source>
</evidence>
<keyword evidence="6" id="KW-1185">Reference proteome</keyword>
<proteinExistence type="predicted"/>
<dbReference type="InterPro" id="IPR036097">
    <property type="entry name" value="HisK_dim/P_sf"/>
</dbReference>
<dbReference type="InterPro" id="IPR003661">
    <property type="entry name" value="HisK_dim/P_dom"/>
</dbReference>
<organism evidence="5 6">
    <name type="scientific">Flavobacterium succinicans</name>
    <dbReference type="NCBI Taxonomy" id="29536"/>
    <lineage>
        <taxon>Bacteria</taxon>
        <taxon>Pseudomonadati</taxon>
        <taxon>Bacteroidota</taxon>
        <taxon>Flavobacteriia</taxon>
        <taxon>Flavobacteriales</taxon>
        <taxon>Flavobacteriaceae</taxon>
        <taxon>Flavobacterium</taxon>
    </lineage>
</organism>
<dbReference type="EC" id="2.7.13.3" evidence="2"/>
<dbReference type="PATRIC" id="fig|29536.5.peg.868"/>
<evidence type="ECO:0000313" key="5">
    <source>
        <dbReference type="EMBL" id="OAZ04993.1"/>
    </source>
</evidence>
<dbReference type="AlphaFoldDB" id="A0A199XTB6"/>
<feature type="coiled-coil region" evidence="3">
    <location>
        <begin position="30"/>
        <end position="64"/>
    </location>
</feature>
<dbReference type="SUPFAM" id="SSF47384">
    <property type="entry name" value="Homodimeric domain of signal transducing histidine kinase"/>
    <property type="match status" value="1"/>
</dbReference>
<evidence type="ECO:0000256" key="1">
    <source>
        <dbReference type="ARBA" id="ARBA00000085"/>
    </source>
</evidence>
<evidence type="ECO:0000256" key="2">
    <source>
        <dbReference type="ARBA" id="ARBA00012438"/>
    </source>
</evidence>
<dbReference type="Pfam" id="PF00512">
    <property type="entry name" value="HisKA"/>
    <property type="match status" value="1"/>
</dbReference>
<comment type="catalytic activity">
    <reaction evidence="1">
        <text>ATP + protein L-histidine = ADP + protein N-phospho-L-histidine.</text>
        <dbReference type="EC" id="2.7.13.3"/>
    </reaction>
</comment>
<dbReference type="OrthoDB" id="9766459at2"/>
<evidence type="ECO:0000256" key="3">
    <source>
        <dbReference type="SAM" id="Coils"/>
    </source>
</evidence>
<comment type="caution">
    <text evidence="5">The sequence shown here is derived from an EMBL/GenBank/DDBJ whole genome shotgun (WGS) entry which is preliminary data.</text>
</comment>
<reference evidence="5 6" key="1">
    <citation type="submission" date="2016-06" db="EMBL/GenBank/DDBJ databases">
        <title>Draft genome sequence of Flavobacterium succinicans strain DD5b.</title>
        <authorList>
            <person name="Poehlein A."/>
            <person name="Daniel R."/>
            <person name="Simeonova D.D."/>
        </authorList>
    </citation>
    <scope>NUCLEOTIDE SEQUENCE [LARGE SCALE GENOMIC DNA]</scope>
    <source>
        <strain evidence="5 6">DD5b</strain>
    </source>
</reference>